<protein>
    <submittedName>
        <fullName evidence="1">Uncharacterized protein</fullName>
    </submittedName>
</protein>
<evidence type="ECO:0000313" key="1">
    <source>
        <dbReference type="EMBL" id="NPT45455.1"/>
    </source>
</evidence>
<accession>A0ABX2BX59</accession>
<keyword evidence="2" id="KW-1185">Reference proteome</keyword>
<name>A0ABX2BX59_9BURK</name>
<gene>
    <name evidence="1" type="ORF">GNZ12_29860</name>
</gene>
<sequence>MSAFAQEDKDDAPSTRLLPPNTARVHRMRIKRQAFELNVNQIECLAHIWIMTSDMKASCTYIVLSPLFAVHRMVRRPISNARRKTHPGADLHLIDASRHKFGPLLASHARFFGISGTHRWKV</sequence>
<evidence type="ECO:0000313" key="2">
    <source>
        <dbReference type="Proteomes" id="UP000652198"/>
    </source>
</evidence>
<reference evidence="1 2" key="1">
    <citation type="submission" date="2019-11" db="EMBL/GenBank/DDBJ databases">
        <title>Metabolism of dissolved organic matter in forest soils.</title>
        <authorList>
            <person name="Cyle K.T."/>
            <person name="Wilhelm R.C."/>
            <person name="Martinez C.E."/>
        </authorList>
    </citation>
    <scope>NUCLEOTIDE SEQUENCE [LARGE SCALE GENOMIC DNA]</scope>
    <source>
        <strain evidence="1 2">1N</strain>
    </source>
</reference>
<dbReference type="EMBL" id="WOEY01000117">
    <property type="protein sequence ID" value="NPT45455.1"/>
    <property type="molecule type" value="Genomic_DNA"/>
</dbReference>
<dbReference type="RefSeq" id="WP_172315749.1">
    <property type="nucleotide sequence ID" value="NZ_WOEY01000117.1"/>
</dbReference>
<organism evidence="1 2">
    <name type="scientific">Paraburkholderia solitsugae</name>
    <dbReference type="NCBI Taxonomy" id="2675748"/>
    <lineage>
        <taxon>Bacteria</taxon>
        <taxon>Pseudomonadati</taxon>
        <taxon>Pseudomonadota</taxon>
        <taxon>Betaproteobacteria</taxon>
        <taxon>Burkholderiales</taxon>
        <taxon>Burkholderiaceae</taxon>
        <taxon>Paraburkholderia</taxon>
    </lineage>
</organism>
<proteinExistence type="predicted"/>
<comment type="caution">
    <text evidence="1">The sequence shown here is derived from an EMBL/GenBank/DDBJ whole genome shotgun (WGS) entry which is preliminary data.</text>
</comment>
<dbReference type="Proteomes" id="UP000652198">
    <property type="component" value="Unassembled WGS sequence"/>
</dbReference>